<dbReference type="AlphaFoldDB" id="A0A820RA42"/>
<name>A0A820RA42_9BILA</name>
<reference evidence="1" key="1">
    <citation type="submission" date="2021-02" db="EMBL/GenBank/DDBJ databases">
        <authorList>
            <person name="Nowell W R."/>
        </authorList>
    </citation>
    <scope>NUCLEOTIDE SEQUENCE</scope>
</reference>
<dbReference type="EMBL" id="CAJOBB010028919">
    <property type="protein sequence ID" value="CAF4433126.1"/>
    <property type="molecule type" value="Genomic_DNA"/>
</dbReference>
<feature type="non-terminal residue" evidence="1">
    <location>
        <position position="27"/>
    </location>
</feature>
<dbReference type="Proteomes" id="UP000663868">
    <property type="component" value="Unassembled WGS sequence"/>
</dbReference>
<protein>
    <submittedName>
        <fullName evidence="1">Uncharacterized protein</fullName>
    </submittedName>
</protein>
<comment type="caution">
    <text evidence="1">The sequence shown here is derived from an EMBL/GenBank/DDBJ whole genome shotgun (WGS) entry which is preliminary data.</text>
</comment>
<evidence type="ECO:0000313" key="1">
    <source>
        <dbReference type="EMBL" id="CAF4433126.1"/>
    </source>
</evidence>
<sequence>MASSSENDDDTIFYDANSSWADIEVTT</sequence>
<evidence type="ECO:0000313" key="2">
    <source>
        <dbReference type="Proteomes" id="UP000663868"/>
    </source>
</evidence>
<proteinExistence type="predicted"/>
<organism evidence="1 2">
    <name type="scientific">Adineta steineri</name>
    <dbReference type="NCBI Taxonomy" id="433720"/>
    <lineage>
        <taxon>Eukaryota</taxon>
        <taxon>Metazoa</taxon>
        <taxon>Spiralia</taxon>
        <taxon>Gnathifera</taxon>
        <taxon>Rotifera</taxon>
        <taxon>Eurotatoria</taxon>
        <taxon>Bdelloidea</taxon>
        <taxon>Adinetida</taxon>
        <taxon>Adinetidae</taxon>
        <taxon>Adineta</taxon>
    </lineage>
</organism>
<accession>A0A820RA42</accession>
<gene>
    <name evidence="1" type="ORF">KXQ929_LOCUS52907</name>
</gene>